<protein>
    <submittedName>
        <fullName evidence="3">DUF2062 domain-containing protein</fullName>
    </submittedName>
</protein>
<evidence type="ECO:0000259" key="2">
    <source>
        <dbReference type="Pfam" id="PF09835"/>
    </source>
</evidence>
<comment type="caution">
    <text evidence="3">The sequence shown here is derived from an EMBL/GenBank/DDBJ whole genome shotgun (WGS) entry which is preliminary data.</text>
</comment>
<dbReference type="EMBL" id="JAHQCS010000121">
    <property type="protein sequence ID" value="MBU9713085.1"/>
    <property type="molecule type" value="Genomic_DNA"/>
</dbReference>
<name>A0ABS6JI72_9BACI</name>
<dbReference type="RefSeq" id="WP_217067314.1">
    <property type="nucleotide sequence ID" value="NZ_JBHUEC010000007.1"/>
</dbReference>
<dbReference type="PANTHER" id="PTHR40547:SF1">
    <property type="entry name" value="SLL0298 PROTEIN"/>
    <property type="match status" value="1"/>
</dbReference>
<sequence>MKRQIRKIKYLIIRLLRIKDKAHSVARGFTIGALMNFVPTFGFGPFLSTVSPKVVRGNAIAGFIGGLSFLWAFPILFLFNIKVGEKLLPIEIAETIEEVVEEAGEVDSEVVAEVVIEAGLVLGQAFFVGMVVNMILFGVVCYFLIYTIIKKYRREVLRFVHKKWKI</sequence>
<evidence type="ECO:0000313" key="3">
    <source>
        <dbReference type="EMBL" id="MBU9713085.1"/>
    </source>
</evidence>
<evidence type="ECO:0000256" key="1">
    <source>
        <dbReference type="SAM" id="Phobius"/>
    </source>
</evidence>
<evidence type="ECO:0000313" key="4">
    <source>
        <dbReference type="Proteomes" id="UP000784880"/>
    </source>
</evidence>
<feature type="transmembrane region" description="Helical" evidence="1">
    <location>
        <begin position="59"/>
        <end position="79"/>
    </location>
</feature>
<dbReference type="Proteomes" id="UP000784880">
    <property type="component" value="Unassembled WGS sequence"/>
</dbReference>
<accession>A0ABS6JI72</accession>
<keyword evidence="4" id="KW-1185">Reference proteome</keyword>
<dbReference type="Pfam" id="PF09835">
    <property type="entry name" value="DUF2062"/>
    <property type="match status" value="1"/>
</dbReference>
<gene>
    <name evidence="3" type="ORF">KS419_15240</name>
</gene>
<reference evidence="3 4" key="1">
    <citation type="submission" date="2021-06" db="EMBL/GenBank/DDBJ databases">
        <title>Bacillus sp. RD4P76, an endophyte from a halophyte.</title>
        <authorList>
            <person name="Sun J.-Q."/>
        </authorList>
    </citation>
    <scope>NUCLEOTIDE SEQUENCE [LARGE SCALE GENOMIC DNA]</scope>
    <source>
        <strain evidence="3 4">CGMCC 1.15917</strain>
    </source>
</reference>
<keyword evidence="1" id="KW-0812">Transmembrane</keyword>
<dbReference type="PANTHER" id="PTHR40547">
    <property type="entry name" value="SLL0298 PROTEIN"/>
    <property type="match status" value="1"/>
</dbReference>
<organism evidence="3 4">
    <name type="scientific">Evansella tamaricis</name>
    <dbReference type="NCBI Taxonomy" id="2069301"/>
    <lineage>
        <taxon>Bacteria</taxon>
        <taxon>Bacillati</taxon>
        <taxon>Bacillota</taxon>
        <taxon>Bacilli</taxon>
        <taxon>Bacillales</taxon>
        <taxon>Bacillaceae</taxon>
        <taxon>Evansella</taxon>
    </lineage>
</organism>
<feature type="transmembrane region" description="Helical" evidence="1">
    <location>
        <begin position="125"/>
        <end position="149"/>
    </location>
</feature>
<keyword evidence="1" id="KW-0472">Membrane</keyword>
<dbReference type="InterPro" id="IPR018639">
    <property type="entry name" value="DUF2062"/>
</dbReference>
<keyword evidence="1" id="KW-1133">Transmembrane helix</keyword>
<proteinExistence type="predicted"/>
<feature type="domain" description="DUF2062" evidence="2">
    <location>
        <begin position="6"/>
        <end position="155"/>
    </location>
</feature>